<organism evidence="3">
    <name type="scientific">Thermorudis sp</name>
    <dbReference type="NCBI Taxonomy" id="1969470"/>
    <lineage>
        <taxon>Bacteria</taxon>
        <taxon>Pseudomonadati</taxon>
        <taxon>Thermomicrobiota</taxon>
        <taxon>Thermomicrobia</taxon>
        <taxon>Thermomicrobia incertae sedis</taxon>
        <taxon>Thermorudis</taxon>
    </lineage>
</organism>
<dbReference type="PANTHER" id="PTHR42759:SF1">
    <property type="entry name" value="MAGNESIUM-CHELATASE SUBUNIT CHLD"/>
    <property type="match status" value="1"/>
</dbReference>
<reference evidence="3" key="1">
    <citation type="journal article" date="2020" name="mSystems">
        <title>Genome- and Community-Level Interaction Insights into Carbon Utilization and Element Cycling Functions of Hydrothermarchaeota in Hydrothermal Sediment.</title>
        <authorList>
            <person name="Zhou Z."/>
            <person name="Liu Y."/>
            <person name="Xu W."/>
            <person name="Pan J."/>
            <person name="Luo Z.H."/>
            <person name="Li M."/>
        </authorList>
    </citation>
    <scope>NUCLEOTIDE SEQUENCE [LARGE SCALE GENOMIC DNA]</scope>
    <source>
        <strain evidence="3">SpSt-192</strain>
    </source>
</reference>
<evidence type="ECO:0000259" key="2">
    <source>
        <dbReference type="Pfam" id="PF07728"/>
    </source>
</evidence>
<dbReference type="GO" id="GO:0005524">
    <property type="term" value="F:ATP binding"/>
    <property type="evidence" value="ECO:0007669"/>
    <property type="project" value="InterPro"/>
</dbReference>
<evidence type="ECO:0000256" key="1">
    <source>
        <dbReference type="SAM" id="MobiDB-lite"/>
    </source>
</evidence>
<proteinExistence type="predicted"/>
<dbReference type="Pfam" id="PF07728">
    <property type="entry name" value="AAA_5"/>
    <property type="match status" value="1"/>
</dbReference>
<dbReference type="CDD" id="cd00198">
    <property type="entry name" value="vWFA"/>
    <property type="match status" value="1"/>
</dbReference>
<dbReference type="PANTHER" id="PTHR42759">
    <property type="entry name" value="MOXR FAMILY PROTEIN"/>
    <property type="match status" value="1"/>
</dbReference>
<dbReference type="SUPFAM" id="SSF52540">
    <property type="entry name" value="P-loop containing nucleoside triphosphate hydrolases"/>
    <property type="match status" value="1"/>
</dbReference>
<feature type="domain" description="ATPase dynein-related AAA" evidence="2">
    <location>
        <begin position="33"/>
        <end position="170"/>
    </location>
</feature>
<dbReference type="Gene3D" id="3.40.50.300">
    <property type="entry name" value="P-loop containing nucleotide triphosphate hydrolases"/>
    <property type="match status" value="1"/>
</dbReference>
<feature type="region of interest" description="Disordered" evidence="1">
    <location>
        <begin position="292"/>
        <end position="358"/>
    </location>
</feature>
<dbReference type="Gene3D" id="3.40.50.410">
    <property type="entry name" value="von Willebrand factor, type A domain"/>
    <property type="match status" value="1"/>
</dbReference>
<dbReference type="InterPro" id="IPR027417">
    <property type="entry name" value="P-loop_NTPase"/>
</dbReference>
<dbReference type="InterPro" id="IPR036465">
    <property type="entry name" value="vWFA_dom_sf"/>
</dbReference>
<sequence length="652" mass="69699">MDIHRIYAALDREVIGRKDEVQLILAALAAGRDLLLEGPPGTSKSTILRAITAAMGGRLYLVEGNADLTPAKLVGHHAPSRVLQADFSEDTFVYGPLPLAMREGGFLYIEELNRVPEDTLNTLLTAMAERELTIPRVGTVVAEPGFRVVAAMNPFDNIGTGRLSGAVTDRLCRVRLDYQPPEEECQIVARRSGSRNSWLVEVAVEVVRRTRQHPDLRMGASVRGAIDFVLVAERLAELRGIELARAPVDPDVRGALVAAAQTALSIKIAVREASRRSADEIVAEVVLSVLAGSSGPSPDSQNRLQTAGEVGEDGGRGSSGGDRALQPPVASSGQRGWTGNIAGQLTSTEGGTASGPRQMAGQQTFYGFAVRHPRLAARLRSPMTLGTLEAVLCEEDGGDLLLVLGELTDLHDRSDLRALARRLARELILRQARRDLGRRSGRGCLASARYRGESSDLDVDRSLEALLVSPRPHQDNLFVFERRHRRRAYVLMLDTSGSMKGAAVLNAALALAAVAVRVAPDPFAVVAFRRDATVLKRLDEPVPLDHLLDRVLSLNGHGLTDLHRGLHAGLEELALADTNERVGLLFSDGLQTTGPPAEPLAAAFPTLHVVATGRTAESIAAGRRLARLGQGRCAVVDGPASIPAAINACLAA</sequence>
<evidence type="ECO:0000313" key="3">
    <source>
        <dbReference type="EMBL" id="HEX70407.1"/>
    </source>
</evidence>
<accession>A0A7C2W6Q2</accession>
<dbReference type="SUPFAM" id="SSF53300">
    <property type="entry name" value="vWA-like"/>
    <property type="match status" value="1"/>
</dbReference>
<name>A0A7C2W6Q2_9BACT</name>
<dbReference type="EMBL" id="DSID01000319">
    <property type="protein sequence ID" value="HEX70407.1"/>
    <property type="molecule type" value="Genomic_DNA"/>
</dbReference>
<dbReference type="InterPro" id="IPR050764">
    <property type="entry name" value="CbbQ/NirQ/NorQ/GpvN"/>
</dbReference>
<gene>
    <name evidence="3" type="ORF">ENP13_04085</name>
</gene>
<feature type="compositionally biased region" description="Polar residues" evidence="1">
    <location>
        <begin position="329"/>
        <end position="351"/>
    </location>
</feature>
<comment type="caution">
    <text evidence="3">The sequence shown here is derived from an EMBL/GenBank/DDBJ whole genome shotgun (WGS) entry which is preliminary data.</text>
</comment>
<feature type="compositionally biased region" description="Polar residues" evidence="1">
    <location>
        <begin position="294"/>
        <end position="305"/>
    </location>
</feature>
<dbReference type="InterPro" id="IPR011704">
    <property type="entry name" value="ATPase_dyneun-rel_AAA"/>
</dbReference>
<protein>
    <submittedName>
        <fullName evidence="3">VWA domain-containing protein</fullName>
    </submittedName>
</protein>
<dbReference type="Pfam" id="PF05762">
    <property type="entry name" value="VWA_CoxE"/>
    <property type="match status" value="1"/>
</dbReference>
<dbReference type="InterPro" id="IPR008912">
    <property type="entry name" value="Uncharacterised_CoxE"/>
</dbReference>
<dbReference type="CDD" id="cd00009">
    <property type="entry name" value="AAA"/>
    <property type="match status" value="1"/>
</dbReference>
<dbReference type="AlphaFoldDB" id="A0A7C2W6Q2"/>
<dbReference type="GO" id="GO:0016887">
    <property type="term" value="F:ATP hydrolysis activity"/>
    <property type="evidence" value="ECO:0007669"/>
    <property type="project" value="InterPro"/>
</dbReference>